<dbReference type="RefSeq" id="WP_182889703.1">
    <property type="nucleotide sequence ID" value="NZ_JACGZW010000002.1"/>
</dbReference>
<accession>A0A7W3Z8R9</accession>
<evidence type="ECO:0000313" key="2">
    <source>
        <dbReference type="Proteomes" id="UP000526734"/>
    </source>
</evidence>
<sequence>MNHLLDQLYKTKLRLAGLVTAVVGVGFLFLSKAVAATATLSWLIGWPTNELGTTLLSAGVIAVIFEYYARKEAEERATEHFRDAIRREAPAIRDAVLDSFAFEPETMRSIASDETLDKIATNAIGLRLGDEKLARDAYADLKEQVIRSPERWRDVDVSVSLSPWTAGPASGPGSMLVATVRWEYKVRSASPTMRFACVSDLDEYRDVRRDPSTASIWYFDPSAGLDAADPEVFSLLQLSVDGRDRNIRRSAREGSQVAAVSLGQGAVGREVTISYTYRALVQRHGHLLYLDLPRPAKGVHVQLDYAQADIRRVNVLDYFSSPEAARVVQSPAAAPAKTVDVRFDGQVFPRAGVAFVWVLQDELGAGAEVFA</sequence>
<dbReference type="AlphaFoldDB" id="A0A7W3Z8R9"/>
<proteinExistence type="predicted"/>
<organism evidence="1 2">
    <name type="scientific">Amycolatopsis dendrobii</name>
    <dbReference type="NCBI Taxonomy" id="2760662"/>
    <lineage>
        <taxon>Bacteria</taxon>
        <taxon>Bacillati</taxon>
        <taxon>Actinomycetota</taxon>
        <taxon>Actinomycetes</taxon>
        <taxon>Pseudonocardiales</taxon>
        <taxon>Pseudonocardiaceae</taxon>
        <taxon>Amycolatopsis</taxon>
    </lineage>
</organism>
<name>A0A7W3Z8R9_9PSEU</name>
<gene>
    <name evidence="1" type="ORF">H4281_05065</name>
</gene>
<dbReference type="EMBL" id="JACGZW010000002">
    <property type="protein sequence ID" value="MBB1152490.1"/>
    <property type="molecule type" value="Genomic_DNA"/>
</dbReference>
<evidence type="ECO:0000313" key="1">
    <source>
        <dbReference type="EMBL" id="MBB1152490.1"/>
    </source>
</evidence>
<reference evidence="1 2" key="1">
    <citation type="submission" date="2020-08" db="EMBL/GenBank/DDBJ databases">
        <title>Amycolatopsis sp. nov. DR6-1 isolated from Dendrobium heterocarpum.</title>
        <authorList>
            <person name="Tedsree N."/>
            <person name="Kuncharoen N."/>
            <person name="Likhitwitayawuid K."/>
            <person name="Tanasupawat S."/>
        </authorList>
    </citation>
    <scope>NUCLEOTIDE SEQUENCE [LARGE SCALE GENOMIC DNA]</scope>
    <source>
        <strain evidence="1 2">DR6-1</strain>
    </source>
</reference>
<protein>
    <submittedName>
        <fullName evidence="1">Uncharacterized protein</fullName>
    </submittedName>
</protein>
<comment type="caution">
    <text evidence="1">The sequence shown here is derived from an EMBL/GenBank/DDBJ whole genome shotgun (WGS) entry which is preliminary data.</text>
</comment>
<dbReference type="Proteomes" id="UP000526734">
    <property type="component" value="Unassembled WGS sequence"/>
</dbReference>
<keyword evidence="2" id="KW-1185">Reference proteome</keyword>